<reference evidence="2" key="5">
    <citation type="journal article" date="2021" name="G3 (Bethesda)">
        <title>Aegilops tauschii genome assembly Aet v5.0 features greater sequence contiguity and improved annotation.</title>
        <authorList>
            <person name="Wang L."/>
            <person name="Zhu T."/>
            <person name="Rodriguez J.C."/>
            <person name="Deal K.R."/>
            <person name="Dubcovsky J."/>
            <person name="McGuire P.E."/>
            <person name="Lux T."/>
            <person name="Spannagl M."/>
            <person name="Mayer K.F.X."/>
            <person name="Baldrich P."/>
            <person name="Meyers B.C."/>
            <person name="Huo N."/>
            <person name="Gu Y.Q."/>
            <person name="Zhou H."/>
            <person name="Devos K.M."/>
            <person name="Bennetzen J.L."/>
            <person name="Unver T."/>
            <person name="Budak H."/>
            <person name="Gulick P.J."/>
            <person name="Galiba G."/>
            <person name="Kalapos B."/>
            <person name="Nelson D.R."/>
            <person name="Li P."/>
            <person name="You F.M."/>
            <person name="Luo M.C."/>
            <person name="Dvorak J."/>
        </authorList>
    </citation>
    <scope>NUCLEOTIDE SEQUENCE [LARGE SCALE GENOMIC DNA]</scope>
    <source>
        <strain evidence="2">cv. AL8/78</strain>
    </source>
</reference>
<evidence type="ECO:0000313" key="2">
    <source>
        <dbReference type="EnsemblPlants" id="AET6Gv20663800.19"/>
    </source>
</evidence>
<organism evidence="2 3">
    <name type="scientific">Aegilops tauschii subsp. strangulata</name>
    <name type="common">Goatgrass</name>
    <dbReference type="NCBI Taxonomy" id="200361"/>
    <lineage>
        <taxon>Eukaryota</taxon>
        <taxon>Viridiplantae</taxon>
        <taxon>Streptophyta</taxon>
        <taxon>Embryophyta</taxon>
        <taxon>Tracheophyta</taxon>
        <taxon>Spermatophyta</taxon>
        <taxon>Magnoliopsida</taxon>
        <taxon>Liliopsida</taxon>
        <taxon>Poales</taxon>
        <taxon>Poaceae</taxon>
        <taxon>BOP clade</taxon>
        <taxon>Pooideae</taxon>
        <taxon>Triticodae</taxon>
        <taxon>Triticeae</taxon>
        <taxon>Triticinae</taxon>
        <taxon>Aegilops</taxon>
    </lineage>
</organism>
<feature type="compositionally biased region" description="Basic and acidic residues" evidence="1">
    <location>
        <begin position="107"/>
        <end position="129"/>
    </location>
</feature>
<dbReference type="EnsemblPlants" id="AET6Gv20663800.19">
    <property type="protein sequence ID" value="AET6Gv20663800.19"/>
    <property type="gene ID" value="AET6Gv20663800"/>
</dbReference>
<accession>A0A453P9R7</accession>
<dbReference type="Gramene" id="AET6Gv20663800.19">
    <property type="protein sequence ID" value="AET6Gv20663800.19"/>
    <property type="gene ID" value="AET6Gv20663800"/>
</dbReference>
<reference evidence="2" key="4">
    <citation type="submission" date="2019-03" db="UniProtKB">
        <authorList>
            <consortium name="EnsemblPlants"/>
        </authorList>
    </citation>
    <scope>IDENTIFICATION</scope>
</reference>
<reference evidence="2" key="3">
    <citation type="journal article" date="2017" name="Nature">
        <title>Genome sequence of the progenitor of the wheat D genome Aegilops tauschii.</title>
        <authorList>
            <person name="Luo M.C."/>
            <person name="Gu Y.Q."/>
            <person name="Puiu D."/>
            <person name="Wang H."/>
            <person name="Twardziok S.O."/>
            <person name="Deal K.R."/>
            <person name="Huo N."/>
            <person name="Zhu T."/>
            <person name="Wang L."/>
            <person name="Wang Y."/>
            <person name="McGuire P.E."/>
            <person name="Liu S."/>
            <person name="Long H."/>
            <person name="Ramasamy R.K."/>
            <person name="Rodriguez J.C."/>
            <person name="Van S.L."/>
            <person name="Yuan L."/>
            <person name="Wang Z."/>
            <person name="Xia Z."/>
            <person name="Xiao L."/>
            <person name="Anderson O.D."/>
            <person name="Ouyang S."/>
            <person name="Liang Y."/>
            <person name="Zimin A.V."/>
            <person name="Pertea G."/>
            <person name="Qi P."/>
            <person name="Bennetzen J.L."/>
            <person name="Dai X."/>
            <person name="Dawson M.W."/>
            <person name="Muller H.G."/>
            <person name="Kugler K."/>
            <person name="Rivarola-Duarte L."/>
            <person name="Spannagl M."/>
            <person name="Mayer K.F.X."/>
            <person name="Lu F.H."/>
            <person name="Bevan M.W."/>
            <person name="Leroy P."/>
            <person name="Li P."/>
            <person name="You F.M."/>
            <person name="Sun Q."/>
            <person name="Liu Z."/>
            <person name="Lyons E."/>
            <person name="Wicker T."/>
            <person name="Salzberg S.L."/>
            <person name="Devos K.M."/>
            <person name="Dvorak J."/>
        </authorList>
    </citation>
    <scope>NUCLEOTIDE SEQUENCE [LARGE SCALE GENOMIC DNA]</scope>
    <source>
        <strain evidence="2">cv. AL8/78</strain>
    </source>
</reference>
<sequence length="164" mass="18001">TAEEQWNNNYQDFGPENFAGMPLGPQGGFNPYWGGGMPLPIDYMGAPFPGPMPYMGYPPPGPFDPFGGGVLPQDPFMPPAYMMPTVPRDLSELAVNSMGMNMGPPVVRRDEFEPRKPDGRRREMDRLNGRDGLLPSLRMALLQRSSSGLDLAGEKSLYGGNCCR</sequence>
<reference evidence="3" key="1">
    <citation type="journal article" date="2014" name="Science">
        <title>Ancient hybridizations among the ancestral genomes of bread wheat.</title>
        <authorList>
            <consortium name="International Wheat Genome Sequencing Consortium,"/>
            <person name="Marcussen T."/>
            <person name="Sandve S.R."/>
            <person name="Heier L."/>
            <person name="Spannagl M."/>
            <person name="Pfeifer M."/>
            <person name="Jakobsen K.S."/>
            <person name="Wulff B.B."/>
            <person name="Steuernagel B."/>
            <person name="Mayer K.F."/>
            <person name="Olsen O.A."/>
        </authorList>
    </citation>
    <scope>NUCLEOTIDE SEQUENCE [LARGE SCALE GENOMIC DNA]</scope>
    <source>
        <strain evidence="3">cv. AL8/78</strain>
    </source>
</reference>
<keyword evidence="3" id="KW-1185">Reference proteome</keyword>
<dbReference type="Proteomes" id="UP000015105">
    <property type="component" value="Chromosome 6D"/>
</dbReference>
<evidence type="ECO:0000256" key="1">
    <source>
        <dbReference type="SAM" id="MobiDB-lite"/>
    </source>
</evidence>
<proteinExistence type="predicted"/>
<protein>
    <submittedName>
        <fullName evidence="2">Uncharacterized protein</fullName>
    </submittedName>
</protein>
<reference evidence="3" key="2">
    <citation type="journal article" date="2017" name="Nat. Plants">
        <title>The Aegilops tauschii genome reveals multiple impacts of transposons.</title>
        <authorList>
            <person name="Zhao G."/>
            <person name="Zou C."/>
            <person name="Li K."/>
            <person name="Wang K."/>
            <person name="Li T."/>
            <person name="Gao L."/>
            <person name="Zhang X."/>
            <person name="Wang H."/>
            <person name="Yang Z."/>
            <person name="Liu X."/>
            <person name="Jiang W."/>
            <person name="Mao L."/>
            <person name="Kong X."/>
            <person name="Jiao Y."/>
            <person name="Jia J."/>
        </authorList>
    </citation>
    <scope>NUCLEOTIDE SEQUENCE [LARGE SCALE GENOMIC DNA]</scope>
    <source>
        <strain evidence="3">cv. AL8/78</strain>
    </source>
</reference>
<feature type="region of interest" description="Disordered" evidence="1">
    <location>
        <begin position="105"/>
        <end position="130"/>
    </location>
</feature>
<dbReference type="AlphaFoldDB" id="A0A453P9R7"/>
<name>A0A453P9R7_AEGTS</name>
<evidence type="ECO:0000313" key="3">
    <source>
        <dbReference type="Proteomes" id="UP000015105"/>
    </source>
</evidence>